<dbReference type="Proteomes" id="UP001153069">
    <property type="component" value="Unassembled WGS sequence"/>
</dbReference>
<dbReference type="PANTHER" id="PTHR35609:SF1">
    <property type="entry name" value="MACRO DOMAIN-CONTAINING PROTEIN"/>
    <property type="match status" value="1"/>
</dbReference>
<dbReference type="OrthoDB" id="423828at2759"/>
<dbReference type="SUPFAM" id="SSF52949">
    <property type="entry name" value="Macro domain-like"/>
    <property type="match status" value="1"/>
</dbReference>
<evidence type="ECO:0000313" key="1">
    <source>
        <dbReference type="EMBL" id="CAB9515180.1"/>
    </source>
</evidence>
<dbReference type="PANTHER" id="PTHR35609">
    <property type="entry name" value="MACRO DOMAIN-CONTAINING PROTEIN"/>
    <property type="match status" value="1"/>
</dbReference>
<gene>
    <name evidence="1" type="ORF">SEMRO_698_G189240.1</name>
</gene>
<keyword evidence="2" id="KW-1185">Reference proteome</keyword>
<name>A0A9N8EAU8_9STRA</name>
<reference evidence="1" key="1">
    <citation type="submission" date="2020-06" db="EMBL/GenBank/DDBJ databases">
        <authorList>
            <consortium name="Plant Systems Biology data submission"/>
        </authorList>
    </citation>
    <scope>NUCLEOTIDE SEQUENCE</scope>
    <source>
        <strain evidence="1">D6</strain>
    </source>
</reference>
<dbReference type="AlphaFoldDB" id="A0A9N8EAU8"/>
<accession>A0A9N8EAU8</accession>
<comment type="caution">
    <text evidence="1">The sequence shown here is derived from an EMBL/GenBank/DDBJ whole genome shotgun (WGS) entry which is preliminary data.</text>
</comment>
<sequence>MGSVSSKTSGAQEQPSCYPVTETILGINEEALVQTGKERIERFVRDGCFVNEKTGTLTSFGSFDTPTVESMAAQVAQLPVEGNSKKKAPVLTTRSGVDIGSLQGTLSTEDRAMIQVASNFNCLENPGRGTKLDSGRFVDGAFLDCTQGPAAVFGTTSAYLYRCHFARGGQSLVNGQEELVNLLQHTGEYFGVPQNGKLTLTGVETLLRSEEDVTAAATKVCIGLHKDCPVLFGRTSKTIVYKEPLVVVQNSKDQLLEYPVVDHVLSASLNAWNFGVDRHLSNATLNNIMRSLLRAAYEGIYMAAILRQRKRLYLTLVGGGSFGNPIPLIVSEILRAHEKWANHPACQLEECVICLYSERDEESVMDAMAKANSNN</sequence>
<proteinExistence type="predicted"/>
<dbReference type="InterPro" id="IPR043472">
    <property type="entry name" value="Macro_dom-like"/>
</dbReference>
<evidence type="ECO:0000313" key="2">
    <source>
        <dbReference type="Proteomes" id="UP001153069"/>
    </source>
</evidence>
<dbReference type="EMBL" id="CAICTM010000697">
    <property type="protein sequence ID" value="CAB9515180.1"/>
    <property type="molecule type" value="Genomic_DNA"/>
</dbReference>
<protein>
    <submittedName>
        <fullName evidence="1">Uncharacterized protein</fullName>
    </submittedName>
</protein>
<organism evidence="1 2">
    <name type="scientific">Seminavis robusta</name>
    <dbReference type="NCBI Taxonomy" id="568900"/>
    <lineage>
        <taxon>Eukaryota</taxon>
        <taxon>Sar</taxon>
        <taxon>Stramenopiles</taxon>
        <taxon>Ochrophyta</taxon>
        <taxon>Bacillariophyta</taxon>
        <taxon>Bacillariophyceae</taxon>
        <taxon>Bacillariophycidae</taxon>
        <taxon>Naviculales</taxon>
        <taxon>Naviculaceae</taxon>
        <taxon>Seminavis</taxon>
    </lineage>
</organism>